<evidence type="ECO:0000313" key="3">
    <source>
        <dbReference type="Proteomes" id="UP000507470"/>
    </source>
</evidence>
<protein>
    <submittedName>
        <fullName evidence="2">Uncharacterized protein</fullName>
    </submittedName>
</protein>
<feature type="compositionally biased region" description="Basic and acidic residues" evidence="1">
    <location>
        <begin position="12"/>
        <end position="40"/>
    </location>
</feature>
<name>A0A6J8BXJ0_MYTCO</name>
<feature type="region of interest" description="Disordered" evidence="1">
    <location>
        <begin position="12"/>
        <end position="53"/>
    </location>
</feature>
<evidence type="ECO:0000256" key="1">
    <source>
        <dbReference type="SAM" id="MobiDB-lite"/>
    </source>
</evidence>
<organism evidence="2 3">
    <name type="scientific">Mytilus coruscus</name>
    <name type="common">Sea mussel</name>
    <dbReference type="NCBI Taxonomy" id="42192"/>
    <lineage>
        <taxon>Eukaryota</taxon>
        <taxon>Metazoa</taxon>
        <taxon>Spiralia</taxon>
        <taxon>Lophotrochozoa</taxon>
        <taxon>Mollusca</taxon>
        <taxon>Bivalvia</taxon>
        <taxon>Autobranchia</taxon>
        <taxon>Pteriomorphia</taxon>
        <taxon>Mytilida</taxon>
        <taxon>Mytiloidea</taxon>
        <taxon>Mytilidae</taxon>
        <taxon>Mytilinae</taxon>
        <taxon>Mytilus</taxon>
    </lineage>
</organism>
<dbReference type="AlphaFoldDB" id="A0A6J8BXJ0"/>
<dbReference type="EMBL" id="CACVKT020004087">
    <property type="protein sequence ID" value="CAC5387941.1"/>
    <property type="molecule type" value="Genomic_DNA"/>
</dbReference>
<accession>A0A6J8BXJ0</accession>
<dbReference type="Proteomes" id="UP000507470">
    <property type="component" value="Unassembled WGS sequence"/>
</dbReference>
<reference evidence="2 3" key="1">
    <citation type="submission" date="2020-06" db="EMBL/GenBank/DDBJ databases">
        <authorList>
            <person name="Li R."/>
            <person name="Bekaert M."/>
        </authorList>
    </citation>
    <scope>NUCLEOTIDE SEQUENCE [LARGE SCALE GENOMIC DNA]</scope>
    <source>
        <strain evidence="3">wild</strain>
    </source>
</reference>
<keyword evidence="3" id="KW-1185">Reference proteome</keyword>
<proteinExistence type="predicted"/>
<evidence type="ECO:0000313" key="2">
    <source>
        <dbReference type="EMBL" id="CAC5387941.1"/>
    </source>
</evidence>
<sequence>MEVLLNQQFKLQKHEVPHREAESTDHTRTLSIDNKSDKVNRNPRKSSQQQKLISTHKSSIPGDIIEVIRDDVAVKKRKPRRLVSHNKDLVKQLYEKLSNEEINFDNVYATLEKHIDEQPVDLNVLYALTYSSVYLYRNKLLNYYYYSISKQKMKYTKINRNENIDPPLHQIPVSEMGWDIIYAVLEFYINENPEENDRDLVLKYLINLSTTMFEKKIEFLLLLSRLN</sequence>
<gene>
    <name evidence="2" type="ORF">MCOR_23237</name>
</gene>